<keyword evidence="6" id="KW-1185">Reference proteome</keyword>
<dbReference type="AlphaFoldDB" id="A0A1H8B266"/>
<dbReference type="Gene3D" id="3.40.50.150">
    <property type="entry name" value="Vaccinia Virus protein VP39"/>
    <property type="match status" value="1"/>
</dbReference>
<organism evidence="5 6">
    <name type="scientific">Hydrogenoanaerobacterium saccharovorans</name>
    <dbReference type="NCBI Taxonomy" id="474960"/>
    <lineage>
        <taxon>Bacteria</taxon>
        <taxon>Bacillati</taxon>
        <taxon>Bacillota</taxon>
        <taxon>Clostridia</taxon>
        <taxon>Eubacteriales</taxon>
        <taxon>Oscillospiraceae</taxon>
        <taxon>Hydrogenoanaerobacterium</taxon>
    </lineage>
</organism>
<evidence type="ECO:0000256" key="2">
    <source>
        <dbReference type="ARBA" id="ARBA00022679"/>
    </source>
</evidence>
<sequence>MRIAGDWKDYEIIDTSGGEKLERWGDVLLIRPDPQIIWETPKTCPDWNKANARYLRSATGGGTWEEYHMKKKQWNIRYKNLTFQVSPTGFKHTGLFPEQAVNWDFFMDKIKKAGRPIKVLNLFAYTGGATLACAAAGAQVCHVDASKGMVNWARENAKLSGLDEKPIRWIVDDCQKFVEREIRRGNTYDAVIMDPPSYGRGPGGEVWKLEEQVYSLVDVCSKVLSDNPLFFVLNSYTTGLPASVMEYLLGVTVGTKYKGEVSSSEIGLPVRESGYALPCGSTAIWQTAND</sequence>
<dbReference type="OrthoDB" id="9805492at2"/>
<keyword evidence="3" id="KW-0949">S-adenosyl-L-methionine</keyword>
<dbReference type="Gene3D" id="2.60.40.1180">
    <property type="entry name" value="Golgi alpha-mannosidase II"/>
    <property type="match status" value="1"/>
</dbReference>
<evidence type="ECO:0000259" key="4">
    <source>
        <dbReference type="Pfam" id="PF10672"/>
    </source>
</evidence>
<evidence type="ECO:0000313" key="5">
    <source>
        <dbReference type="EMBL" id="SEM76379.1"/>
    </source>
</evidence>
<protein>
    <submittedName>
        <fullName evidence="5">23S rRNA (Cytosine1962-C5)-methyltransferase</fullName>
    </submittedName>
</protein>
<feature type="domain" description="S-adenosylmethionine-dependent methyltransferase" evidence="4">
    <location>
        <begin position="72"/>
        <end position="201"/>
    </location>
</feature>
<dbReference type="STRING" id="474960.SAMN05216180_1645"/>
<accession>A0A1H8B266</accession>
<keyword evidence="1 5" id="KW-0489">Methyltransferase</keyword>
<dbReference type="GO" id="GO:0008168">
    <property type="term" value="F:methyltransferase activity"/>
    <property type="evidence" value="ECO:0007669"/>
    <property type="project" value="UniProtKB-KW"/>
</dbReference>
<dbReference type="PANTHER" id="PTHR43042:SF2">
    <property type="entry name" value="SAM-DEPENDENT METHYLTRANSFERASE"/>
    <property type="match status" value="1"/>
</dbReference>
<dbReference type="InterPro" id="IPR019614">
    <property type="entry name" value="SAM-dep_methyl-trfase"/>
</dbReference>
<dbReference type="GO" id="GO:0032259">
    <property type="term" value="P:methylation"/>
    <property type="evidence" value="ECO:0007669"/>
    <property type="project" value="UniProtKB-KW"/>
</dbReference>
<evidence type="ECO:0000256" key="3">
    <source>
        <dbReference type="ARBA" id="ARBA00022691"/>
    </source>
</evidence>
<name>A0A1H8B266_9FIRM</name>
<dbReference type="Pfam" id="PF10672">
    <property type="entry name" value="Methyltrans_SAM"/>
    <property type="match status" value="1"/>
</dbReference>
<dbReference type="InterPro" id="IPR029063">
    <property type="entry name" value="SAM-dependent_MTases_sf"/>
</dbReference>
<dbReference type="RefSeq" id="WP_092753441.1">
    <property type="nucleotide sequence ID" value="NZ_FOCG01000001.1"/>
</dbReference>
<evidence type="ECO:0000256" key="1">
    <source>
        <dbReference type="ARBA" id="ARBA00022603"/>
    </source>
</evidence>
<reference evidence="5 6" key="1">
    <citation type="submission" date="2016-10" db="EMBL/GenBank/DDBJ databases">
        <authorList>
            <person name="de Groot N.N."/>
        </authorList>
    </citation>
    <scope>NUCLEOTIDE SEQUENCE [LARGE SCALE GENOMIC DNA]</scope>
    <source>
        <strain evidence="5 6">CGMCC 1.5070</strain>
    </source>
</reference>
<proteinExistence type="predicted"/>
<dbReference type="EMBL" id="FOCG01000001">
    <property type="protein sequence ID" value="SEM76379.1"/>
    <property type="molecule type" value="Genomic_DNA"/>
</dbReference>
<gene>
    <name evidence="5" type="ORF">SAMN05216180_1645</name>
</gene>
<dbReference type="InterPro" id="IPR013780">
    <property type="entry name" value="Glyco_hydro_b"/>
</dbReference>
<keyword evidence="2 5" id="KW-0808">Transferase</keyword>
<evidence type="ECO:0000313" key="6">
    <source>
        <dbReference type="Proteomes" id="UP000199158"/>
    </source>
</evidence>
<dbReference type="PANTHER" id="PTHR43042">
    <property type="entry name" value="SAM-DEPENDENT METHYLTRANSFERASE"/>
    <property type="match status" value="1"/>
</dbReference>
<dbReference type="SUPFAM" id="SSF53335">
    <property type="entry name" value="S-adenosyl-L-methionine-dependent methyltransferases"/>
    <property type="match status" value="1"/>
</dbReference>
<dbReference type="Proteomes" id="UP000199158">
    <property type="component" value="Unassembled WGS sequence"/>
</dbReference>